<keyword evidence="4" id="KW-1185">Reference proteome</keyword>
<gene>
    <name evidence="3" type="ORF">WOLCODRAFT_142749</name>
</gene>
<feature type="compositionally biased region" description="Basic and acidic residues" evidence="2">
    <location>
        <begin position="308"/>
        <end position="322"/>
    </location>
</feature>
<dbReference type="OrthoDB" id="3269067at2759"/>
<evidence type="ECO:0000313" key="4">
    <source>
        <dbReference type="Proteomes" id="UP000218811"/>
    </source>
</evidence>
<keyword evidence="1" id="KW-0175">Coiled coil</keyword>
<organism evidence="3 4">
    <name type="scientific">Wolfiporia cocos (strain MD-104)</name>
    <name type="common">Brown rot fungus</name>
    <dbReference type="NCBI Taxonomy" id="742152"/>
    <lineage>
        <taxon>Eukaryota</taxon>
        <taxon>Fungi</taxon>
        <taxon>Dikarya</taxon>
        <taxon>Basidiomycota</taxon>
        <taxon>Agaricomycotina</taxon>
        <taxon>Agaricomycetes</taxon>
        <taxon>Polyporales</taxon>
        <taxon>Phaeolaceae</taxon>
        <taxon>Wolfiporia</taxon>
    </lineage>
</organism>
<feature type="compositionally biased region" description="Low complexity" evidence="2">
    <location>
        <begin position="249"/>
        <end position="263"/>
    </location>
</feature>
<sequence length="367" mass="40370">MPPTPSSIIADALNSLSKAANLALATVEEQARADVAAASAEASEACRERDNALKALQAAKLKQKEREERWKAAVDKAEQTISEQHEAIEHLRAEAKHWKSRFVALEETSSQEIADWRERYLSAEQERCRLSSRADELAAEQLARDTAANSAALPRSQYSDYHDTSTSSTSTKRASTVSRAGTLAKASASRDLPSAARAPSRGSRRKTQADADPASDEGPSYATRPSSKLGRKTPSSPKPAFAQRTQSAVQQRVVRRSTIVVTVPIKEEEKSDADLLQLDDSGSEDEPPSKRGRGAGTTTRRPPSRARRRDDEEAYMPRRLEYADDDVDELALSDKESAAFVLLQAGRERGPNRKRKSDDMSKTPRKR</sequence>
<dbReference type="EMBL" id="KB468053">
    <property type="protein sequence ID" value="PCH39723.1"/>
    <property type="molecule type" value="Genomic_DNA"/>
</dbReference>
<dbReference type="AlphaFoldDB" id="A0A2H3JIM3"/>
<reference evidence="3 4" key="1">
    <citation type="journal article" date="2012" name="Science">
        <title>The Paleozoic origin of enzymatic lignin decomposition reconstructed from 31 fungal genomes.</title>
        <authorList>
            <person name="Floudas D."/>
            <person name="Binder M."/>
            <person name="Riley R."/>
            <person name="Barry K."/>
            <person name="Blanchette R.A."/>
            <person name="Henrissat B."/>
            <person name="Martinez A.T."/>
            <person name="Otillar R."/>
            <person name="Spatafora J.W."/>
            <person name="Yadav J.S."/>
            <person name="Aerts A."/>
            <person name="Benoit I."/>
            <person name="Boyd A."/>
            <person name="Carlson A."/>
            <person name="Copeland A."/>
            <person name="Coutinho P.M."/>
            <person name="de Vries R.P."/>
            <person name="Ferreira P."/>
            <person name="Findley K."/>
            <person name="Foster B."/>
            <person name="Gaskell J."/>
            <person name="Glotzer D."/>
            <person name="Gorecki P."/>
            <person name="Heitman J."/>
            <person name="Hesse C."/>
            <person name="Hori C."/>
            <person name="Igarashi K."/>
            <person name="Jurgens J.A."/>
            <person name="Kallen N."/>
            <person name="Kersten P."/>
            <person name="Kohler A."/>
            <person name="Kuees U."/>
            <person name="Kumar T.K.A."/>
            <person name="Kuo A."/>
            <person name="LaButti K."/>
            <person name="Larrondo L.F."/>
            <person name="Lindquist E."/>
            <person name="Ling A."/>
            <person name="Lombard V."/>
            <person name="Lucas S."/>
            <person name="Lundell T."/>
            <person name="Martin R."/>
            <person name="McLaughlin D.J."/>
            <person name="Morgenstern I."/>
            <person name="Morin E."/>
            <person name="Murat C."/>
            <person name="Nagy L.G."/>
            <person name="Nolan M."/>
            <person name="Ohm R.A."/>
            <person name="Patyshakuliyeva A."/>
            <person name="Rokas A."/>
            <person name="Ruiz-Duenas F.J."/>
            <person name="Sabat G."/>
            <person name="Salamov A."/>
            <person name="Samejima M."/>
            <person name="Schmutz J."/>
            <person name="Slot J.C."/>
            <person name="St John F."/>
            <person name="Stenlid J."/>
            <person name="Sun H."/>
            <person name="Sun S."/>
            <person name="Syed K."/>
            <person name="Tsang A."/>
            <person name="Wiebenga A."/>
            <person name="Young D."/>
            <person name="Pisabarro A."/>
            <person name="Eastwood D.C."/>
            <person name="Martin F."/>
            <person name="Cullen D."/>
            <person name="Grigoriev I.V."/>
            <person name="Hibbett D.S."/>
        </authorList>
    </citation>
    <scope>NUCLEOTIDE SEQUENCE [LARGE SCALE GENOMIC DNA]</scope>
    <source>
        <strain evidence="3 4">MD-104</strain>
    </source>
</reference>
<feature type="region of interest" description="Disordered" evidence="2">
    <location>
        <begin position="141"/>
        <end position="325"/>
    </location>
</feature>
<proteinExistence type="predicted"/>
<dbReference type="Proteomes" id="UP000218811">
    <property type="component" value="Unassembled WGS sequence"/>
</dbReference>
<name>A0A2H3JIM3_WOLCO</name>
<protein>
    <submittedName>
        <fullName evidence="3">Uncharacterized protein</fullName>
    </submittedName>
</protein>
<evidence type="ECO:0000313" key="3">
    <source>
        <dbReference type="EMBL" id="PCH39723.1"/>
    </source>
</evidence>
<feature type="region of interest" description="Disordered" evidence="2">
    <location>
        <begin position="342"/>
        <end position="367"/>
    </location>
</feature>
<feature type="coiled-coil region" evidence="1">
    <location>
        <begin position="74"/>
        <end position="108"/>
    </location>
</feature>
<accession>A0A2H3JIM3</accession>
<evidence type="ECO:0000256" key="2">
    <source>
        <dbReference type="SAM" id="MobiDB-lite"/>
    </source>
</evidence>
<feature type="compositionally biased region" description="Basic and acidic residues" evidence="2">
    <location>
        <begin position="346"/>
        <end position="367"/>
    </location>
</feature>
<evidence type="ECO:0000256" key="1">
    <source>
        <dbReference type="SAM" id="Coils"/>
    </source>
</evidence>